<comment type="caution">
    <text evidence="1">The sequence shown here is derived from an EMBL/GenBank/DDBJ whole genome shotgun (WGS) entry which is preliminary data.</text>
</comment>
<keyword evidence="2" id="KW-1185">Reference proteome</keyword>
<sequence length="86" mass="9816">MLVVCSSKVILEPGFSLALHRLRLILDDNQQMVYLSQCFRALKKFIIREDCVSIQGYTLAAPSWTLYEDDLNLKKSVQLELLSGKP</sequence>
<proteinExistence type="predicted"/>
<reference evidence="1 2" key="1">
    <citation type="submission" date="2024-09" db="EMBL/GenBank/DDBJ databases">
        <title>Chromosome-scale assembly of Riccia fluitans.</title>
        <authorList>
            <person name="Paukszto L."/>
            <person name="Sawicki J."/>
            <person name="Karawczyk K."/>
            <person name="Piernik-Szablinska J."/>
            <person name="Szczecinska M."/>
            <person name="Mazdziarz M."/>
        </authorList>
    </citation>
    <scope>NUCLEOTIDE SEQUENCE [LARGE SCALE GENOMIC DNA]</scope>
    <source>
        <strain evidence="1">Rf_01</strain>
        <tissue evidence="1">Aerial parts of the thallus</tissue>
    </source>
</reference>
<evidence type="ECO:0000313" key="1">
    <source>
        <dbReference type="EMBL" id="KAL2642905.1"/>
    </source>
</evidence>
<dbReference type="AlphaFoldDB" id="A0ABD1Z5X4"/>
<gene>
    <name evidence="1" type="ORF">R1flu_010492</name>
</gene>
<evidence type="ECO:0000313" key="2">
    <source>
        <dbReference type="Proteomes" id="UP001605036"/>
    </source>
</evidence>
<organism evidence="1 2">
    <name type="scientific">Riccia fluitans</name>
    <dbReference type="NCBI Taxonomy" id="41844"/>
    <lineage>
        <taxon>Eukaryota</taxon>
        <taxon>Viridiplantae</taxon>
        <taxon>Streptophyta</taxon>
        <taxon>Embryophyta</taxon>
        <taxon>Marchantiophyta</taxon>
        <taxon>Marchantiopsida</taxon>
        <taxon>Marchantiidae</taxon>
        <taxon>Marchantiales</taxon>
        <taxon>Ricciaceae</taxon>
        <taxon>Riccia</taxon>
    </lineage>
</organism>
<name>A0ABD1Z5X4_9MARC</name>
<dbReference type="Proteomes" id="UP001605036">
    <property type="component" value="Unassembled WGS sequence"/>
</dbReference>
<protein>
    <submittedName>
        <fullName evidence="1">Uncharacterized protein</fullName>
    </submittedName>
</protein>
<dbReference type="EMBL" id="JBHFFA010000002">
    <property type="protein sequence ID" value="KAL2642905.1"/>
    <property type="molecule type" value="Genomic_DNA"/>
</dbReference>
<accession>A0ABD1Z5X4</accession>